<keyword evidence="1" id="KW-0732">Signal</keyword>
<dbReference type="EMBL" id="AP024355">
    <property type="protein sequence ID" value="BCR03971.1"/>
    <property type="molecule type" value="Genomic_DNA"/>
</dbReference>
<proteinExistence type="predicted"/>
<dbReference type="InterPro" id="IPR032033">
    <property type="entry name" value="Cytochrome_P460"/>
</dbReference>
<name>A0ABM8HU09_9BACT</name>
<dbReference type="RefSeq" id="WP_221251404.1">
    <property type="nucleotide sequence ID" value="NZ_AP024355.1"/>
</dbReference>
<dbReference type="Gene3D" id="3.50.70.20">
    <property type="entry name" value="Cytochrome P460"/>
    <property type="match status" value="1"/>
</dbReference>
<evidence type="ECO:0000313" key="4">
    <source>
        <dbReference type="Proteomes" id="UP001319827"/>
    </source>
</evidence>
<dbReference type="PROSITE" id="PS51257">
    <property type="entry name" value="PROKAR_LIPOPROTEIN"/>
    <property type="match status" value="1"/>
</dbReference>
<evidence type="ECO:0000256" key="1">
    <source>
        <dbReference type="SAM" id="SignalP"/>
    </source>
</evidence>
<reference evidence="3 4" key="2">
    <citation type="journal article" date="2021" name="Int. J. Syst. Evol. Microbiol.">
        <title>Isolation and Polyphasic Characterization of Desulfuromonas versatilis sp. Nov., an Electrogenic Bacteria Capable of Versatile Metabolism Isolated from a Graphene Oxide-Reducing Enrichment Culture.</title>
        <authorList>
            <person name="Xie L."/>
            <person name="Yoshida N."/>
            <person name="Ishii S."/>
            <person name="Meng L."/>
        </authorList>
    </citation>
    <scope>NUCLEOTIDE SEQUENCE [LARGE SCALE GENOMIC DNA]</scope>
    <source>
        <strain evidence="3 4">NIT-T3</strain>
    </source>
</reference>
<accession>A0ABM8HU09</accession>
<keyword evidence="4" id="KW-1185">Reference proteome</keyword>
<feature type="chain" id="PRO_5046962271" description="Cytochrome P460 domain-containing protein" evidence="1">
    <location>
        <begin position="25"/>
        <end position="168"/>
    </location>
</feature>
<protein>
    <recommendedName>
        <fullName evidence="2">Cytochrome P460 domain-containing protein</fullName>
    </recommendedName>
</protein>
<dbReference type="CDD" id="cd20716">
    <property type="entry name" value="cyt_P460_fam"/>
    <property type="match status" value="1"/>
</dbReference>
<organism evidence="3 4">
    <name type="scientific">Desulfuromonas versatilis</name>
    <dbReference type="NCBI Taxonomy" id="2802975"/>
    <lineage>
        <taxon>Bacteria</taxon>
        <taxon>Pseudomonadati</taxon>
        <taxon>Thermodesulfobacteriota</taxon>
        <taxon>Desulfuromonadia</taxon>
        <taxon>Desulfuromonadales</taxon>
        <taxon>Desulfuromonadaceae</taxon>
        <taxon>Desulfuromonas</taxon>
    </lineage>
</organism>
<evidence type="ECO:0000313" key="3">
    <source>
        <dbReference type="EMBL" id="BCR03971.1"/>
    </source>
</evidence>
<feature type="signal peptide" evidence="1">
    <location>
        <begin position="1"/>
        <end position="24"/>
    </location>
</feature>
<evidence type="ECO:0000259" key="2">
    <source>
        <dbReference type="Pfam" id="PF16694"/>
    </source>
</evidence>
<dbReference type="InterPro" id="IPR038142">
    <property type="entry name" value="Cytochrome_P460_sp"/>
</dbReference>
<reference evidence="3 4" key="1">
    <citation type="journal article" date="2016" name="C (Basel)">
        <title>Selective Growth of and Electricity Production by Marine Exoelectrogenic Bacteria in Self-Aggregated Hydrogel of Microbially Reduced Graphene Oxide.</title>
        <authorList>
            <person name="Yoshida N."/>
            <person name="Goto Y."/>
            <person name="Miyata Y."/>
        </authorList>
    </citation>
    <scope>NUCLEOTIDE SEQUENCE [LARGE SCALE GENOMIC DNA]</scope>
    <source>
        <strain evidence="3 4">NIT-T3</strain>
    </source>
</reference>
<feature type="domain" description="Cytochrome P460" evidence="2">
    <location>
        <begin position="70"/>
        <end position="164"/>
    </location>
</feature>
<gene>
    <name evidence="3" type="ORF">DESUT3_10400</name>
</gene>
<dbReference type="Pfam" id="PF16694">
    <property type="entry name" value="Cytochrome_P460"/>
    <property type="match status" value="1"/>
</dbReference>
<dbReference type="Proteomes" id="UP001319827">
    <property type="component" value="Chromosome"/>
</dbReference>
<sequence length="168" mass="18059">MPKLSRIIHCLLPLALLVLLGACAKGGSVSEGLPAADGQAVIDYVTRTNPYQGWALWPGKGKLYKGQHPHGAFLTTYISAEVAQAFAAKSTSVPVGGLIVKENYTPDKQLAATTVIYRIKGYNPEGGDWFWLKYAPDGSIEQEGKVEGCINCHAAVQANDWLFTGPIK</sequence>